<dbReference type="SUPFAM" id="SSF52266">
    <property type="entry name" value="SGNH hydrolase"/>
    <property type="match status" value="1"/>
</dbReference>
<gene>
    <name evidence="2" type="ORF">HNP82_001516</name>
</gene>
<dbReference type="PANTHER" id="PTHR30383:SF29">
    <property type="entry name" value="SGNH HYDROLASE-TYPE ESTERASE DOMAIN-CONTAINING PROTEIN"/>
    <property type="match status" value="1"/>
</dbReference>
<proteinExistence type="predicted"/>
<dbReference type="AlphaFoldDB" id="A0A7W8H9I9"/>
<feature type="domain" description="SGNH hydrolase-type esterase" evidence="1">
    <location>
        <begin position="5"/>
        <end position="167"/>
    </location>
</feature>
<evidence type="ECO:0000313" key="2">
    <source>
        <dbReference type="EMBL" id="MBB5264389.1"/>
    </source>
</evidence>
<evidence type="ECO:0000313" key="3">
    <source>
        <dbReference type="Proteomes" id="UP000543642"/>
    </source>
</evidence>
<evidence type="ECO:0000259" key="1">
    <source>
        <dbReference type="Pfam" id="PF13472"/>
    </source>
</evidence>
<protein>
    <submittedName>
        <fullName evidence="2">Lysophospholipase L1-like esterase</fullName>
    </submittedName>
</protein>
<name>A0A7W8H9I9_9FIRM</name>
<keyword evidence="3" id="KW-1185">Reference proteome</keyword>
<accession>A0A7W8H9I9</accession>
<sequence>MKVICYGDSNTYGYDPRSYLGDRYTPKNRWVDIVADKTGWQVENRGLNGRRIPMGEAALPQDTDLVILMLGTNDLLGGMSHEAVTEKMERFIGSIHLPHDKILLIAPPPMESGTWVDDTEIIRNSQKLGKDYETLARRTGVMFVDGGAWNIVLAFDGVHFTEAGHRIFGEQLCRFLKNQKGRNGMEPDLWKVTFDGSFWKAKGDAGREIPVKKNFSWEGEFWYIPAVYLCREGLVMDLCKRADPEDITDYIQRWDLIHEQEHSYSRQEQEQMEREHPLRTDILPKVTVNGKMLKNDHGCGISWIPSQCLQGMEAKEAEAERVLDHYGLDPLWGWTICRHSFSWAFGPVEEIETLHLSMECTPVFVPTASIENPQEGQVILLLHPTTGHVYSLTIRGRDIKKLDENILKDEDERTFNKEVGTVPAAINYPTYYEMLSYMVEPEVDGGELIIRDMEDGDRPVIRSAGQDGASPSAASAAVIGGADGPTSVFVSAGKKKSDVHTSCSSLYFQPPEMVRWMAGFMIREKDRIEISVIGRKVQEI</sequence>
<dbReference type="Pfam" id="PF13472">
    <property type="entry name" value="Lipase_GDSL_2"/>
    <property type="match status" value="1"/>
</dbReference>
<dbReference type="Gene3D" id="3.40.50.1110">
    <property type="entry name" value="SGNH hydrolase"/>
    <property type="match status" value="1"/>
</dbReference>
<dbReference type="RefSeq" id="WP_183772962.1">
    <property type="nucleotide sequence ID" value="NZ_JACHFW010000005.1"/>
</dbReference>
<reference evidence="2 3" key="1">
    <citation type="submission" date="2020-08" db="EMBL/GenBank/DDBJ databases">
        <title>Genomic Encyclopedia of Type Strains, Phase IV (KMG-IV): sequencing the most valuable type-strain genomes for metagenomic binning, comparative biology and taxonomic classification.</title>
        <authorList>
            <person name="Goeker M."/>
        </authorList>
    </citation>
    <scope>NUCLEOTIDE SEQUENCE [LARGE SCALE GENOMIC DNA]</scope>
    <source>
        <strain evidence="2 3">DSM 106146</strain>
    </source>
</reference>
<dbReference type="InterPro" id="IPR051532">
    <property type="entry name" value="Ester_Hydrolysis_Enzymes"/>
</dbReference>
<dbReference type="PANTHER" id="PTHR30383">
    <property type="entry name" value="THIOESTERASE 1/PROTEASE 1/LYSOPHOSPHOLIPASE L1"/>
    <property type="match status" value="1"/>
</dbReference>
<comment type="caution">
    <text evidence="2">The sequence shown here is derived from an EMBL/GenBank/DDBJ whole genome shotgun (WGS) entry which is preliminary data.</text>
</comment>
<dbReference type="Proteomes" id="UP000543642">
    <property type="component" value="Unassembled WGS sequence"/>
</dbReference>
<organism evidence="2 3">
    <name type="scientific">Catenibacillus scindens</name>
    <dbReference type="NCBI Taxonomy" id="673271"/>
    <lineage>
        <taxon>Bacteria</taxon>
        <taxon>Bacillati</taxon>
        <taxon>Bacillota</taxon>
        <taxon>Clostridia</taxon>
        <taxon>Lachnospirales</taxon>
        <taxon>Lachnospiraceae</taxon>
        <taxon>Catenibacillus</taxon>
    </lineage>
</organism>
<dbReference type="InterPro" id="IPR036514">
    <property type="entry name" value="SGNH_hydro_sf"/>
</dbReference>
<dbReference type="InterPro" id="IPR013830">
    <property type="entry name" value="SGNH_hydro"/>
</dbReference>
<dbReference type="EMBL" id="JACHFW010000005">
    <property type="protein sequence ID" value="MBB5264389.1"/>
    <property type="molecule type" value="Genomic_DNA"/>
</dbReference>